<dbReference type="InterPro" id="IPR032698">
    <property type="entry name" value="SirB1_N"/>
</dbReference>
<name>A0A4Q1CLC0_9BACT</name>
<evidence type="ECO:0000313" key="4">
    <source>
        <dbReference type="Proteomes" id="UP000290204"/>
    </source>
</evidence>
<protein>
    <recommendedName>
        <fullName evidence="2">Protein SirB1 N-terminal domain-containing protein</fullName>
    </recommendedName>
</protein>
<accession>A0A4Q1CLC0</accession>
<gene>
    <name evidence="3" type="ORF">ESA94_01720</name>
</gene>
<dbReference type="OrthoDB" id="188084at2"/>
<dbReference type="RefSeq" id="WP_129129132.1">
    <property type="nucleotide sequence ID" value="NZ_SDHW01000001.1"/>
</dbReference>
<comment type="similarity">
    <text evidence="1">Belongs to the UPF0162 family.</text>
</comment>
<keyword evidence="4" id="KW-1185">Reference proteome</keyword>
<reference evidence="3 4" key="1">
    <citation type="submission" date="2019-01" db="EMBL/GenBank/DDBJ databases">
        <title>Lacibacter sp. strain TTM-7.</title>
        <authorList>
            <person name="Chen W.-M."/>
        </authorList>
    </citation>
    <scope>NUCLEOTIDE SEQUENCE [LARGE SCALE GENOMIC DNA]</scope>
    <source>
        <strain evidence="3 4">TTM-7</strain>
    </source>
</reference>
<dbReference type="Proteomes" id="UP000290204">
    <property type="component" value="Unassembled WGS sequence"/>
</dbReference>
<evidence type="ECO:0000313" key="3">
    <source>
        <dbReference type="EMBL" id="RXK61760.1"/>
    </source>
</evidence>
<dbReference type="EMBL" id="SDHW01000001">
    <property type="protein sequence ID" value="RXK61760.1"/>
    <property type="molecule type" value="Genomic_DNA"/>
</dbReference>
<comment type="caution">
    <text evidence="3">The sequence shown here is derived from an EMBL/GenBank/DDBJ whole genome shotgun (WGS) entry which is preliminary data.</text>
</comment>
<evidence type="ECO:0000256" key="1">
    <source>
        <dbReference type="ARBA" id="ARBA00007100"/>
    </source>
</evidence>
<proteinExistence type="inferred from homology"/>
<organism evidence="3 4">
    <name type="scientific">Lacibacter luteus</name>
    <dbReference type="NCBI Taxonomy" id="2508719"/>
    <lineage>
        <taxon>Bacteria</taxon>
        <taxon>Pseudomonadati</taxon>
        <taxon>Bacteroidota</taxon>
        <taxon>Chitinophagia</taxon>
        <taxon>Chitinophagales</taxon>
        <taxon>Chitinophagaceae</taxon>
        <taxon>Lacibacter</taxon>
    </lineage>
</organism>
<dbReference type="AlphaFoldDB" id="A0A4Q1CLC0"/>
<dbReference type="Pfam" id="PF13369">
    <property type="entry name" value="Transglut_core2"/>
    <property type="match status" value="1"/>
</dbReference>
<evidence type="ECO:0000259" key="2">
    <source>
        <dbReference type="Pfam" id="PF13369"/>
    </source>
</evidence>
<sequence length="292" mass="34162">MEQTKEITALLHLIDDPDAEVYSTVSEKIISLGKQIIPNLENLWENTPDEYTQERIEMLIHSLHYRDLQVDFNAWANDKEHDLFTGALLVSRYQYPDLNLSSHYQELEKIRRNVWLELNSFLTALEKVNVLNNIIFNYYKVKGVEINYNHPDEFLLHKLIESKKGNAISIGILLLSLSHLLDINLYMINIPRQFILAYFDDEPSDIDNDFPPQHIQFYMDGATGQIFSHKDVETYFKRINVAPSASYFKPLENKQVVARMLGEYARCFDNEKNNYKKQDLLSLASQLTDNHE</sequence>
<feature type="domain" description="Protein SirB1 N-terminal" evidence="2">
    <location>
        <begin position="104"/>
        <end position="261"/>
    </location>
</feature>